<comment type="similarity">
    <text evidence="5">Belongs to the Deltex family.</text>
</comment>
<name>A0A3Q3XFF4_MOLML</name>
<feature type="domain" description="Deltex C-terminal" evidence="7">
    <location>
        <begin position="82"/>
        <end position="206"/>
    </location>
</feature>
<dbReference type="InterPro" id="IPR039396">
    <property type="entry name" value="Deltex_C"/>
</dbReference>
<comment type="catalytic activity">
    <reaction evidence="1 5">
        <text>S-ubiquitinyl-[E2 ubiquitin-conjugating enzyme]-L-cysteine + [acceptor protein]-L-lysine = [E2 ubiquitin-conjugating enzyme]-L-cysteine + N(6)-ubiquitinyl-[acceptor protein]-L-lysine.</text>
        <dbReference type="EC" id="2.3.2.27"/>
    </reaction>
</comment>
<evidence type="ECO:0000313" key="9">
    <source>
        <dbReference type="Proteomes" id="UP000261620"/>
    </source>
</evidence>
<feature type="region of interest" description="Disordered" evidence="6">
    <location>
        <begin position="1"/>
        <end position="22"/>
    </location>
</feature>
<accession>A0A3Q3XFF4</accession>
<evidence type="ECO:0000256" key="4">
    <source>
        <dbReference type="ARBA" id="ARBA00022723"/>
    </source>
</evidence>
<comment type="pathway">
    <text evidence="2 5">Protein modification; protein ubiquitination.</text>
</comment>
<dbReference type="AlphaFoldDB" id="A0A3Q3XFF4"/>
<protein>
    <recommendedName>
        <fullName evidence="5">E3 ubiquitin-protein ligase</fullName>
        <ecNumber evidence="5">2.3.2.27</ecNumber>
    </recommendedName>
</protein>
<dbReference type="GO" id="GO:0007219">
    <property type="term" value="P:Notch signaling pathway"/>
    <property type="evidence" value="ECO:0007669"/>
    <property type="project" value="InterPro"/>
</dbReference>
<evidence type="ECO:0000256" key="1">
    <source>
        <dbReference type="ARBA" id="ARBA00000900"/>
    </source>
</evidence>
<dbReference type="Ensembl" id="ENSMMOT00000027969.1">
    <property type="protein sequence ID" value="ENSMMOP00000027500.1"/>
    <property type="gene ID" value="ENSMMOG00000020804.1"/>
</dbReference>
<evidence type="ECO:0000256" key="5">
    <source>
        <dbReference type="RuleBase" id="RU367105"/>
    </source>
</evidence>
<dbReference type="PANTHER" id="PTHR12622">
    <property type="entry name" value="DELTEX-RELATED"/>
    <property type="match status" value="1"/>
</dbReference>
<organism evidence="8 9">
    <name type="scientific">Mola mola</name>
    <name type="common">Ocean sunfish</name>
    <name type="synonym">Tetraodon mola</name>
    <dbReference type="NCBI Taxonomy" id="94237"/>
    <lineage>
        <taxon>Eukaryota</taxon>
        <taxon>Metazoa</taxon>
        <taxon>Chordata</taxon>
        <taxon>Craniata</taxon>
        <taxon>Vertebrata</taxon>
        <taxon>Euteleostomi</taxon>
        <taxon>Actinopterygii</taxon>
        <taxon>Neopterygii</taxon>
        <taxon>Teleostei</taxon>
        <taxon>Neoteleostei</taxon>
        <taxon>Acanthomorphata</taxon>
        <taxon>Eupercaria</taxon>
        <taxon>Tetraodontiformes</taxon>
        <taxon>Molidae</taxon>
        <taxon>Mola</taxon>
    </lineage>
</organism>
<keyword evidence="4 5" id="KW-0479">Metal-binding</keyword>
<dbReference type="UniPathway" id="UPA00143"/>
<keyword evidence="3 5" id="KW-0808">Transferase</keyword>
<dbReference type="GO" id="GO:0016567">
    <property type="term" value="P:protein ubiquitination"/>
    <property type="evidence" value="ECO:0007669"/>
    <property type="project" value="UniProtKB-UniRule"/>
</dbReference>
<dbReference type="EC" id="2.3.2.27" evidence="5"/>
<dbReference type="InterPro" id="IPR039398">
    <property type="entry name" value="Deltex_fam"/>
</dbReference>
<dbReference type="GO" id="GO:0008270">
    <property type="term" value="F:zinc ion binding"/>
    <property type="evidence" value="ECO:0007669"/>
    <property type="project" value="UniProtKB-KW"/>
</dbReference>
<dbReference type="Gene3D" id="3.30.390.130">
    <property type="match status" value="1"/>
</dbReference>
<evidence type="ECO:0000256" key="3">
    <source>
        <dbReference type="ARBA" id="ARBA00022679"/>
    </source>
</evidence>
<dbReference type="GO" id="GO:0005737">
    <property type="term" value="C:cytoplasm"/>
    <property type="evidence" value="ECO:0007669"/>
    <property type="project" value="UniProtKB-SubCell"/>
</dbReference>
<proteinExistence type="inferred from homology"/>
<keyword evidence="5" id="KW-0863">Zinc-finger</keyword>
<keyword evidence="9" id="KW-1185">Reference proteome</keyword>
<dbReference type="OMA" id="CHETEQT"/>
<dbReference type="Pfam" id="PF18102">
    <property type="entry name" value="DTC"/>
    <property type="match status" value="1"/>
</dbReference>
<keyword evidence="5" id="KW-0862">Zinc</keyword>
<dbReference type="InterPro" id="IPR039399">
    <property type="entry name" value="Deltex_C_sf"/>
</dbReference>
<sequence>MSSVDSVNDTIDQLLRSEEDERRAEGARRYKLAAQFKDTGLAVEKRMRKTKCGATLCSKCLDTVHIHCRVCHETEPTPRGIQGEMSYSRLHISVPGYKKDYAIKVTYCIPDGIQEDGHPSPGMPFQGGVFEAYLPDCDKTRKLLPRLEKAFRQGLTFTVTEKETGGRVAWDCIPHKTSLHGGKSGNGYPDSTYFTRLSEVLTSYGIEALPDK</sequence>
<reference evidence="8" key="1">
    <citation type="submission" date="2025-08" db="UniProtKB">
        <authorList>
            <consortium name="Ensembl"/>
        </authorList>
    </citation>
    <scope>IDENTIFICATION</scope>
</reference>
<comment type="subcellular location">
    <subcellularLocation>
        <location evidence="5">Cytoplasm</location>
    </subcellularLocation>
</comment>
<feature type="compositionally biased region" description="Polar residues" evidence="6">
    <location>
        <begin position="1"/>
        <end position="11"/>
    </location>
</feature>
<evidence type="ECO:0000256" key="6">
    <source>
        <dbReference type="SAM" id="MobiDB-lite"/>
    </source>
</evidence>
<dbReference type="GO" id="GO:0061630">
    <property type="term" value="F:ubiquitin protein ligase activity"/>
    <property type="evidence" value="ECO:0007669"/>
    <property type="project" value="UniProtKB-UniRule"/>
</dbReference>
<reference evidence="8" key="2">
    <citation type="submission" date="2025-09" db="UniProtKB">
        <authorList>
            <consortium name="Ensembl"/>
        </authorList>
    </citation>
    <scope>IDENTIFICATION</scope>
</reference>
<dbReference type="Proteomes" id="UP000261620">
    <property type="component" value="Unplaced"/>
</dbReference>
<evidence type="ECO:0000313" key="8">
    <source>
        <dbReference type="Ensembl" id="ENSMMOP00000027500.1"/>
    </source>
</evidence>
<keyword evidence="5" id="KW-0963">Cytoplasm</keyword>
<evidence type="ECO:0000256" key="2">
    <source>
        <dbReference type="ARBA" id="ARBA00004906"/>
    </source>
</evidence>
<evidence type="ECO:0000259" key="7">
    <source>
        <dbReference type="Pfam" id="PF18102"/>
    </source>
</evidence>